<accession>A0ABV1AHY1</accession>
<evidence type="ECO:0000313" key="4">
    <source>
        <dbReference type="Proteomes" id="UP001446032"/>
    </source>
</evidence>
<evidence type="ECO:0000313" key="3">
    <source>
        <dbReference type="EMBL" id="MEQ2357472.1"/>
    </source>
</evidence>
<reference evidence="3 4" key="1">
    <citation type="submission" date="2024-03" db="EMBL/GenBank/DDBJ databases">
        <title>Human intestinal bacterial collection.</title>
        <authorList>
            <person name="Pauvert C."/>
            <person name="Hitch T.C.A."/>
            <person name="Clavel T."/>
        </authorList>
    </citation>
    <scope>NUCLEOTIDE SEQUENCE [LARGE SCALE GENOMIC DNA]</scope>
    <source>
        <strain evidence="3 4">CLA-AA-H95</strain>
    </source>
</reference>
<feature type="region of interest" description="Disordered" evidence="1">
    <location>
        <begin position="510"/>
        <end position="540"/>
    </location>
</feature>
<gene>
    <name evidence="3" type="ORF">WMO75_03785</name>
</gene>
<sequence>MNKGRKILKKAASVALGSSMVLTGASIAFAAGSYQETAKTSLDAMVSSVAGAVDDYAQNMDKAFAGSTGKMTLTVEDTGKAILGTLLGQEDMSWFQDLTMDMKVSVKDGTEAIASTILLNDQKLCDLNIYEDLSEMKQYIQIPEVSDAYLALDPASSADETTQEFMKEYMNALSDITSVIPDGKTVSTLLDRYGNLVIDNMEEGTATEETLSVEGIGEDCTVYEGVVTDDSARSMVEEILTTARDDKEIKGLFDLWNQGEDQYASYQSGIDDLLNDIKSAESEDSESTESFSEKLWVNSENKVVGREIGISDGTDSQPVFSLKTPSSDGQTALLLEFGADDSYVTVTGTGSSTDGLWNGDYILAVNHTEAMDIGVTDLELKPEKAGYYNGTFTISFPEAQTDDENADVTSMLNGFSAVLKMDSDATAETSSMELSVLTSGVSLGTLSITGGYGEGAEIPDLANPGTVYAVDNEEEMTEYVKNADWSVITENMKTAGVPADLADGFLQILESSVEETSTEDAEGSTDETTAQETSAEDAAA</sequence>
<organism evidence="3 4">
    <name type="scientific">Blautia intestinihominis</name>
    <dbReference type="NCBI Taxonomy" id="3133152"/>
    <lineage>
        <taxon>Bacteria</taxon>
        <taxon>Bacillati</taxon>
        <taxon>Bacillota</taxon>
        <taxon>Clostridia</taxon>
        <taxon>Lachnospirales</taxon>
        <taxon>Lachnospiraceae</taxon>
        <taxon>Blautia</taxon>
    </lineage>
</organism>
<keyword evidence="4" id="KW-1185">Reference proteome</keyword>
<feature type="chain" id="PRO_5046828557" evidence="2">
    <location>
        <begin position="31"/>
        <end position="540"/>
    </location>
</feature>
<dbReference type="RefSeq" id="WP_118698769.1">
    <property type="nucleotide sequence ID" value="NZ_JBBMEI010000007.1"/>
</dbReference>
<comment type="caution">
    <text evidence="3">The sequence shown here is derived from an EMBL/GenBank/DDBJ whole genome shotgun (WGS) entry which is preliminary data.</text>
</comment>
<dbReference type="Proteomes" id="UP001446032">
    <property type="component" value="Unassembled WGS sequence"/>
</dbReference>
<feature type="signal peptide" evidence="2">
    <location>
        <begin position="1"/>
        <end position="30"/>
    </location>
</feature>
<feature type="compositionally biased region" description="Acidic residues" evidence="1">
    <location>
        <begin position="512"/>
        <end position="525"/>
    </location>
</feature>
<evidence type="ECO:0000256" key="2">
    <source>
        <dbReference type="SAM" id="SignalP"/>
    </source>
</evidence>
<proteinExistence type="predicted"/>
<protein>
    <submittedName>
        <fullName evidence="3">Uncharacterized protein</fullName>
    </submittedName>
</protein>
<name>A0ABV1AHY1_9FIRM</name>
<keyword evidence="2" id="KW-0732">Signal</keyword>
<dbReference type="EMBL" id="JBBMEI010000007">
    <property type="protein sequence ID" value="MEQ2357472.1"/>
    <property type="molecule type" value="Genomic_DNA"/>
</dbReference>
<evidence type="ECO:0000256" key="1">
    <source>
        <dbReference type="SAM" id="MobiDB-lite"/>
    </source>
</evidence>